<organism evidence="2 3">
    <name type="scientific">Mesorhizobium escarrei</name>
    <dbReference type="NCBI Taxonomy" id="666018"/>
    <lineage>
        <taxon>Bacteria</taxon>
        <taxon>Pseudomonadati</taxon>
        <taxon>Pseudomonadota</taxon>
        <taxon>Alphaproteobacteria</taxon>
        <taxon>Hyphomicrobiales</taxon>
        <taxon>Phyllobacteriaceae</taxon>
        <taxon>Mesorhizobium</taxon>
    </lineage>
</organism>
<accession>A0ABM9DHR8</accession>
<keyword evidence="3" id="KW-1185">Reference proteome</keyword>
<sequence>MQILARFALRLQLSLLDEARKGGGERRRAVQPVLNVAVAEKLSALRTESCFQERAACSPKALEHPGGTVSLVQEPCLCPKHPPGRKLPVKAARYAPPRSGSGLDGLVRSGFLSTSRQFPRQT</sequence>
<name>A0ABM9DHR8_9HYPH</name>
<feature type="compositionally biased region" description="Polar residues" evidence="1">
    <location>
        <begin position="111"/>
        <end position="122"/>
    </location>
</feature>
<proteinExistence type="predicted"/>
<gene>
    <name evidence="2" type="ORF">MES5069_130069</name>
</gene>
<dbReference type="EMBL" id="CAKXZT010000035">
    <property type="protein sequence ID" value="CAH2396130.1"/>
    <property type="molecule type" value="Genomic_DNA"/>
</dbReference>
<reference evidence="2 3" key="1">
    <citation type="submission" date="2022-03" db="EMBL/GenBank/DDBJ databases">
        <authorList>
            <person name="Brunel B."/>
        </authorList>
    </citation>
    <scope>NUCLEOTIDE SEQUENCE [LARGE SCALE GENOMIC DNA]</scope>
    <source>
        <strain evidence="2">STM5069sample</strain>
    </source>
</reference>
<protein>
    <submittedName>
        <fullName evidence="2">Uncharacterized protein</fullName>
    </submittedName>
</protein>
<feature type="region of interest" description="Disordered" evidence="1">
    <location>
        <begin position="93"/>
        <end position="122"/>
    </location>
</feature>
<evidence type="ECO:0000313" key="3">
    <source>
        <dbReference type="Proteomes" id="UP001153050"/>
    </source>
</evidence>
<evidence type="ECO:0000313" key="2">
    <source>
        <dbReference type="EMBL" id="CAH2396130.1"/>
    </source>
</evidence>
<comment type="caution">
    <text evidence="2">The sequence shown here is derived from an EMBL/GenBank/DDBJ whole genome shotgun (WGS) entry which is preliminary data.</text>
</comment>
<evidence type="ECO:0000256" key="1">
    <source>
        <dbReference type="SAM" id="MobiDB-lite"/>
    </source>
</evidence>
<dbReference type="Proteomes" id="UP001153050">
    <property type="component" value="Unassembled WGS sequence"/>
</dbReference>